<evidence type="ECO:0000256" key="1">
    <source>
        <dbReference type="SAM" id="SignalP"/>
    </source>
</evidence>
<sequence>MTTRLGLPHLIACALLAGAVPAASAAPTLLADIRTGTDATFLSGRNHAVIGNTVYLSAEAQGLGREPWVSDGTAEGTVLLEDLRPGNPNSDPGGFTALGDSVLFLAFDERGLGLWKTGGTTGSTVRLRASTNIIFPTARNMARVGSSVFFGAELDDTGEELWKSDGTPEGTVRVADLREGAQGSRPSRLTPAGNLLFFTATPGPTSRSSLWRSDGTAAGTVKLWEPSTGTASFSFLASTGSTLLMGVQLGSSSELWKSDGTPGGTTRVAALGTFGLGSYAFLNGQLVFRHGNGLGKSDGTSAGTSI</sequence>
<proteinExistence type="predicted"/>
<accession>A0ABX7NX22</accession>
<evidence type="ECO:0008006" key="4">
    <source>
        <dbReference type="Google" id="ProtNLM"/>
    </source>
</evidence>
<name>A0ABX7NX22_9BACT</name>
<evidence type="ECO:0000313" key="3">
    <source>
        <dbReference type="Proteomes" id="UP000662747"/>
    </source>
</evidence>
<reference evidence="2 3" key="1">
    <citation type="submission" date="2021-02" db="EMBL/GenBank/DDBJ databases">
        <title>De Novo genome assembly of isolated myxobacteria.</title>
        <authorList>
            <person name="Stevens D.C."/>
        </authorList>
    </citation>
    <scope>NUCLEOTIDE SEQUENCE [LARGE SCALE GENOMIC DNA]</scope>
    <source>
        <strain evidence="3">SCPEA02</strain>
    </source>
</reference>
<protein>
    <recommendedName>
        <fullName evidence="4">Hyalin repeat protein</fullName>
    </recommendedName>
</protein>
<keyword evidence="3" id="KW-1185">Reference proteome</keyword>
<gene>
    <name evidence="2" type="ORF">JY651_48885</name>
</gene>
<feature type="chain" id="PRO_5045108511" description="Hyalin repeat protein" evidence="1">
    <location>
        <begin position="26"/>
        <end position="306"/>
    </location>
</feature>
<evidence type="ECO:0000313" key="2">
    <source>
        <dbReference type="EMBL" id="QSQ22929.1"/>
    </source>
</evidence>
<keyword evidence="1" id="KW-0732">Signal</keyword>
<feature type="signal peptide" evidence="1">
    <location>
        <begin position="1"/>
        <end position="25"/>
    </location>
</feature>
<dbReference type="Proteomes" id="UP000662747">
    <property type="component" value="Chromosome"/>
</dbReference>
<organism evidence="2 3">
    <name type="scientific">Pyxidicoccus parkwayensis</name>
    <dbReference type="NCBI Taxonomy" id="2813578"/>
    <lineage>
        <taxon>Bacteria</taxon>
        <taxon>Pseudomonadati</taxon>
        <taxon>Myxococcota</taxon>
        <taxon>Myxococcia</taxon>
        <taxon>Myxococcales</taxon>
        <taxon>Cystobacterineae</taxon>
        <taxon>Myxococcaceae</taxon>
        <taxon>Pyxidicoccus</taxon>
    </lineage>
</organism>
<dbReference type="RefSeq" id="WP_206724505.1">
    <property type="nucleotide sequence ID" value="NZ_CP071090.1"/>
</dbReference>
<dbReference type="EMBL" id="CP071090">
    <property type="protein sequence ID" value="QSQ22929.1"/>
    <property type="molecule type" value="Genomic_DNA"/>
</dbReference>